<gene>
    <name evidence="2" type="ORF">PHJA_002903800</name>
</gene>
<sequence>MAAEPPPTVRFGIIGCANIARKVSRAILLSPNSAIVANRQPLSGESLRVRQGQQFPGIGQGVRVVRRRSGRPGGGRRLHSAADEPPPPLGGVGGSEEEARAAGEAGGAECWRAG</sequence>
<dbReference type="AlphaFoldDB" id="A0A830D7A5"/>
<feature type="region of interest" description="Disordered" evidence="1">
    <location>
        <begin position="67"/>
        <end position="114"/>
    </location>
</feature>
<evidence type="ECO:0000313" key="2">
    <source>
        <dbReference type="EMBL" id="GFQ07597.1"/>
    </source>
</evidence>
<dbReference type="Proteomes" id="UP000653305">
    <property type="component" value="Unassembled WGS sequence"/>
</dbReference>
<dbReference type="OrthoDB" id="2129491at2759"/>
<proteinExistence type="predicted"/>
<keyword evidence="3" id="KW-1185">Reference proteome</keyword>
<comment type="caution">
    <text evidence="2">The sequence shown here is derived from an EMBL/GenBank/DDBJ whole genome shotgun (WGS) entry which is preliminary data.</text>
</comment>
<protein>
    <submittedName>
        <fullName evidence="2">Uncharacterized oxidoreductase at4g09670</fullName>
    </submittedName>
</protein>
<evidence type="ECO:0000256" key="1">
    <source>
        <dbReference type="SAM" id="MobiDB-lite"/>
    </source>
</evidence>
<accession>A0A830D7A5</accession>
<dbReference type="EMBL" id="BMAC01001589">
    <property type="protein sequence ID" value="GFQ07597.1"/>
    <property type="molecule type" value="Genomic_DNA"/>
</dbReference>
<evidence type="ECO:0000313" key="3">
    <source>
        <dbReference type="Proteomes" id="UP000653305"/>
    </source>
</evidence>
<organism evidence="2 3">
    <name type="scientific">Phtheirospermum japonicum</name>
    <dbReference type="NCBI Taxonomy" id="374723"/>
    <lineage>
        <taxon>Eukaryota</taxon>
        <taxon>Viridiplantae</taxon>
        <taxon>Streptophyta</taxon>
        <taxon>Embryophyta</taxon>
        <taxon>Tracheophyta</taxon>
        <taxon>Spermatophyta</taxon>
        <taxon>Magnoliopsida</taxon>
        <taxon>eudicotyledons</taxon>
        <taxon>Gunneridae</taxon>
        <taxon>Pentapetalae</taxon>
        <taxon>asterids</taxon>
        <taxon>lamiids</taxon>
        <taxon>Lamiales</taxon>
        <taxon>Orobanchaceae</taxon>
        <taxon>Orobanchaceae incertae sedis</taxon>
        <taxon>Phtheirospermum</taxon>
    </lineage>
</organism>
<name>A0A830D7A5_9LAMI</name>
<reference evidence="2" key="1">
    <citation type="submission" date="2020-07" db="EMBL/GenBank/DDBJ databases">
        <title>Ethylene signaling mediates host invasion by parasitic plants.</title>
        <authorList>
            <person name="Yoshida S."/>
        </authorList>
    </citation>
    <scope>NUCLEOTIDE SEQUENCE</scope>
    <source>
        <strain evidence="2">Okayama</strain>
    </source>
</reference>
<feature type="compositionally biased region" description="Basic residues" evidence="1">
    <location>
        <begin position="67"/>
        <end position="79"/>
    </location>
</feature>